<gene>
    <name evidence="3" type="ORF">MNBD_GAMMA26-1976</name>
</gene>
<feature type="coiled-coil region" evidence="1">
    <location>
        <begin position="292"/>
        <end position="319"/>
    </location>
</feature>
<proteinExistence type="predicted"/>
<evidence type="ECO:0000256" key="1">
    <source>
        <dbReference type="SAM" id="Coils"/>
    </source>
</evidence>
<organism evidence="3">
    <name type="scientific">hydrothermal vent metagenome</name>
    <dbReference type="NCBI Taxonomy" id="652676"/>
    <lineage>
        <taxon>unclassified sequences</taxon>
        <taxon>metagenomes</taxon>
        <taxon>ecological metagenomes</taxon>
    </lineage>
</organism>
<feature type="region of interest" description="Disordered" evidence="2">
    <location>
        <begin position="337"/>
        <end position="366"/>
    </location>
</feature>
<feature type="region of interest" description="Disordered" evidence="2">
    <location>
        <begin position="136"/>
        <end position="157"/>
    </location>
</feature>
<dbReference type="PROSITE" id="PS51257">
    <property type="entry name" value="PROKAR_LIPOPROTEIN"/>
    <property type="match status" value="1"/>
</dbReference>
<evidence type="ECO:0000313" key="3">
    <source>
        <dbReference type="EMBL" id="VAX06932.1"/>
    </source>
</evidence>
<sequence>MKRDILRCLITSMILFSCVSLLSAEPEKVLPKGMTPAKLEKSVNRQLKYIDKRLLSGKGAKEINSSGNENAIAILKESKAARDKIAEQISKGEFEDSYWALKDLGNSLRAAMKMVRAKGTTAKKTKDELESAQIASDAYTERARQRGVHDGSGGSDAQSLFKRAEQKRAEAQQLKAAKDYKVATVAFLKSSELLKKAIATSKQQGYSSSAVNSTVEEKRTLPKGMTPEKLQKSVIRQHKYITTRLLSEKSEQKIKDSQNSKAMQIFERGQARANSISSKIDNQQYEKAYWALRDLAASMKEAMKLARSKERKDKQYQDEMESAHAISDAYHERAKQKGIQDGSGGRAALGLFKRANTERTDAEDSRANKDYKCAIKAYQLSAEFLKKSIAIKRKWRGEEKE</sequence>
<reference evidence="3" key="1">
    <citation type="submission" date="2018-06" db="EMBL/GenBank/DDBJ databases">
        <authorList>
            <person name="Zhirakovskaya E."/>
        </authorList>
    </citation>
    <scope>NUCLEOTIDE SEQUENCE</scope>
</reference>
<protein>
    <submittedName>
        <fullName evidence="3">Uncharacterized protein</fullName>
    </submittedName>
</protein>
<accession>A0A3B1AT48</accession>
<evidence type="ECO:0000256" key="2">
    <source>
        <dbReference type="SAM" id="MobiDB-lite"/>
    </source>
</evidence>
<dbReference type="AlphaFoldDB" id="A0A3B1AT48"/>
<name>A0A3B1AT48_9ZZZZ</name>
<keyword evidence="1" id="KW-0175">Coiled coil</keyword>
<feature type="compositionally biased region" description="Basic and acidic residues" evidence="2">
    <location>
        <begin position="139"/>
        <end position="149"/>
    </location>
</feature>
<feature type="compositionally biased region" description="Basic and acidic residues" evidence="2">
    <location>
        <begin position="355"/>
        <end position="366"/>
    </location>
</feature>
<dbReference type="EMBL" id="UOFX01000020">
    <property type="protein sequence ID" value="VAX06932.1"/>
    <property type="molecule type" value="Genomic_DNA"/>
</dbReference>